<evidence type="ECO:0000256" key="2">
    <source>
        <dbReference type="ARBA" id="ARBA00022803"/>
    </source>
</evidence>
<organism evidence="4 5">
    <name type="scientific">Beggiatoa alba B18LD</name>
    <dbReference type="NCBI Taxonomy" id="395493"/>
    <lineage>
        <taxon>Bacteria</taxon>
        <taxon>Pseudomonadati</taxon>
        <taxon>Pseudomonadota</taxon>
        <taxon>Gammaproteobacteria</taxon>
        <taxon>Thiotrichales</taxon>
        <taxon>Thiotrichaceae</taxon>
        <taxon>Beggiatoa</taxon>
    </lineage>
</organism>
<dbReference type="Pfam" id="PF13374">
    <property type="entry name" value="TPR_10"/>
    <property type="match status" value="1"/>
</dbReference>
<evidence type="ECO:0000313" key="5">
    <source>
        <dbReference type="Proteomes" id="UP000005744"/>
    </source>
</evidence>
<dbReference type="Gene3D" id="1.25.40.10">
    <property type="entry name" value="Tetratricopeptide repeat domain"/>
    <property type="match status" value="2"/>
</dbReference>
<keyword evidence="1" id="KW-0677">Repeat</keyword>
<evidence type="ECO:0000256" key="1">
    <source>
        <dbReference type="ARBA" id="ARBA00022737"/>
    </source>
</evidence>
<keyword evidence="2" id="KW-0802">TPR repeat</keyword>
<dbReference type="STRING" id="395493.BegalDRAFT_2222"/>
<dbReference type="EMBL" id="JH600070">
    <property type="protein sequence ID" value="EIJ43078.1"/>
    <property type="molecule type" value="Genomic_DNA"/>
</dbReference>
<proteinExistence type="predicted"/>
<dbReference type="AlphaFoldDB" id="I3CHI5"/>
<dbReference type="InterPro" id="IPR011990">
    <property type="entry name" value="TPR-like_helical_dom_sf"/>
</dbReference>
<feature type="signal peptide" evidence="3">
    <location>
        <begin position="1"/>
        <end position="19"/>
    </location>
</feature>
<evidence type="ECO:0008006" key="6">
    <source>
        <dbReference type="Google" id="ProtNLM"/>
    </source>
</evidence>
<reference evidence="4 5" key="1">
    <citation type="submission" date="2011-11" db="EMBL/GenBank/DDBJ databases">
        <title>Improved High-Quality Draft sequence of Beggiatoa alba B18lD.</title>
        <authorList>
            <consortium name="US DOE Joint Genome Institute"/>
            <person name="Lucas S."/>
            <person name="Han J."/>
            <person name="Lapidus A."/>
            <person name="Cheng J.-F."/>
            <person name="Goodwin L."/>
            <person name="Pitluck S."/>
            <person name="Peters L."/>
            <person name="Mikhailova N."/>
            <person name="Held B."/>
            <person name="Detter J.C."/>
            <person name="Han C."/>
            <person name="Tapia R."/>
            <person name="Land M."/>
            <person name="Hauser L."/>
            <person name="Kyrpides N."/>
            <person name="Ivanova N."/>
            <person name="Pagani I."/>
            <person name="Samuel K."/>
            <person name="Teske A."/>
            <person name="Mueller J."/>
            <person name="Woyke T."/>
        </authorList>
    </citation>
    <scope>NUCLEOTIDE SEQUENCE [LARGE SCALE GENOMIC DNA]</scope>
    <source>
        <strain evidence="4 5">B18LD</strain>
    </source>
</reference>
<dbReference type="Proteomes" id="UP000005744">
    <property type="component" value="Unassembled WGS sequence"/>
</dbReference>
<accession>I3CHI5</accession>
<dbReference type="eggNOG" id="COG0457">
    <property type="taxonomic scope" value="Bacteria"/>
</dbReference>
<feature type="chain" id="PRO_5003669238" description="Tetratricopeptide repeat protein" evidence="3">
    <location>
        <begin position="20"/>
        <end position="467"/>
    </location>
</feature>
<dbReference type="PANTHER" id="PTHR45641">
    <property type="entry name" value="TETRATRICOPEPTIDE REPEAT PROTEIN (AFU_ORTHOLOGUE AFUA_6G03870)"/>
    <property type="match status" value="1"/>
</dbReference>
<keyword evidence="5" id="KW-1185">Reference proteome</keyword>
<evidence type="ECO:0000313" key="4">
    <source>
        <dbReference type="EMBL" id="EIJ43078.1"/>
    </source>
</evidence>
<sequence>MKNVFLVGLLYFFPFYAFSAENCRLQTEQIPDNAIFTLHCAHLDLETQDALNTQFQQLQAQLSNTLMFKDAKQTNAKNWVARYNDLSKNLESLKNITNAKVLTNAKTLLKQGNFSDLAVLLDTLKTPEGKKTKQNAKVHFMLGQVYLLDNKPVQALPMLKVAYDYFDNIEYGVKYAELLQEQNEYEASKQIYKDLLKRLKQHPDEKQQDTLLQVKDYLAFLYTNTEEPAEAEKLYREILKYYRKLAKTKTNATYCLCELARTLGNLANLISEDPKRNEEAEQGYKESLEIYKKLAKTDPIYHAYVAKALINLSHLIAENPKRTEEAKQGYKESLEIYKALAKIDPAYNVYVADMLFELAVLATKAPDCNAAEVEQQYQEALIFYRDAAKTNPAYYAYVADTLYNLALMTVKDPNRKAEAEQQYQEALIFYRTDLKCLKRSDSFNHESDKTQFQFSVSILKSPFKVLN</sequence>
<dbReference type="HOGENOM" id="CLU_623574_0_0_6"/>
<name>I3CHI5_9GAMM</name>
<protein>
    <recommendedName>
        <fullName evidence="6">Tetratricopeptide repeat protein</fullName>
    </recommendedName>
</protein>
<keyword evidence="3" id="KW-0732">Signal</keyword>
<gene>
    <name evidence="4" type="ORF">BegalDRAFT_2222</name>
</gene>
<dbReference type="SUPFAM" id="SSF48452">
    <property type="entry name" value="TPR-like"/>
    <property type="match status" value="2"/>
</dbReference>
<dbReference type="RefSeq" id="WP_002689975.1">
    <property type="nucleotide sequence ID" value="NZ_JH600070.1"/>
</dbReference>
<dbReference type="PANTHER" id="PTHR45641:SF19">
    <property type="entry name" value="NEPHROCYSTIN-3"/>
    <property type="match status" value="1"/>
</dbReference>
<dbReference type="OrthoDB" id="5629917at2"/>
<evidence type="ECO:0000256" key="3">
    <source>
        <dbReference type="SAM" id="SignalP"/>
    </source>
</evidence>